<dbReference type="SUPFAM" id="SSF55120">
    <property type="entry name" value="Pseudouridine synthase"/>
    <property type="match status" value="1"/>
</dbReference>
<dbReference type="GO" id="GO:0009982">
    <property type="term" value="F:pseudouridine synthase activity"/>
    <property type="evidence" value="ECO:0007669"/>
    <property type="project" value="InterPro"/>
</dbReference>
<dbReference type="EMBL" id="NXLT01000001">
    <property type="protein sequence ID" value="RDU68559.1"/>
    <property type="molecule type" value="Genomic_DNA"/>
</dbReference>
<proteinExistence type="inferred from homology"/>
<dbReference type="PANTHER" id="PTHR21600:SF44">
    <property type="entry name" value="RIBOSOMAL LARGE SUBUNIT PSEUDOURIDINE SYNTHASE D"/>
    <property type="match status" value="1"/>
</dbReference>
<name>A0A3D8ITE8_9HELI</name>
<evidence type="ECO:0000313" key="8">
    <source>
        <dbReference type="Proteomes" id="UP000256514"/>
    </source>
</evidence>
<dbReference type="GO" id="GO:0003723">
    <property type="term" value="F:RNA binding"/>
    <property type="evidence" value="ECO:0007669"/>
    <property type="project" value="InterPro"/>
</dbReference>
<dbReference type="AlphaFoldDB" id="A0A3D8ITE8"/>
<comment type="caution">
    <text evidence="7">The sequence shown here is derived from an EMBL/GenBank/DDBJ whole genome shotgun (WGS) entry which is preliminary data.</text>
</comment>
<dbReference type="InterPro" id="IPR050188">
    <property type="entry name" value="RluA_PseudoU_synthase"/>
</dbReference>
<sequence length="306" mass="35016">MPFVREEYTITQPLKAFVFLVRVLHLSPNAAQRLIDKGRMTQGGIKVGKAQEVCGKIEITHFVPQDLGLQALFIHEDFCVYDKPHHLLTHPKGLFTHYSLNDALKKSFGKQANPVHRLDSLTSGLVVCALHKQSEQILKNLFVLHKVQKTYTAIVRGIIKEQERVICAPILAHNNGKDLSIRSVISPLGKYAKTYLRVLDRDIVRNQTLIEVLPLTGRTHQIRVHLDSISHPIVGDYLYGVSDEISRFFLESKAQREDFIRLLGVPHLMLNASKLTFCYKNEDFCFDSVLREDLIRFFYSSENLCH</sequence>
<evidence type="ECO:0000259" key="6">
    <source>
        <dbReference type="Pfam" id="PF00849"/>
    </source>
</evidence>
<dbReference type="GO" id="GO:0000455">
    <property type="term" value="P:enzyme-directed rRNA pseudouridine synthesis"/>
    <property type="evidence" value="ECO:0007669"/>
    <property type="project" value="TreeGrafter"/>
</dbReference>
<evidence type="ECO:0000313" key="7">
    <source>
        <dbReference type="EMBL" id="RDU68559.1"/>
    </source>
</evidence>
<dbReference type="PANTHER" id="PTHR21600">
    <property type="entry name" value="MITOCHONDRIAL RNA PSEUDOURIDINE SYNTHASE"/>
    <property type="match status" value="1"/>
</dbReference>
<evidence type="ECO:0000256" key="3">
    <source>
        <dbReference type="ARBA" id="ARBA00023235"/>
    </source>
</evidence>
<keyword evidence="8" id="KW-1185">Reference proteome</keyword>
<comment type="catalytic activity">
    <reaction evidence="1">
        <text>a uridine in RNA = a pseudouridine in RNA</text>
        <dbReference type="Rhea" id="RHEA:48348"/>
        <dbReference type="Rhea" id="RHEA-COMP:12068"/>
        <dbReference type="Rhea" id="RHEA-COMP:12069"/>
        <dbReference type="ChEBI" id="CHEBI:65314"/>
        <dbReference type="ChEBI" id="CHEBI:65315"/>
    </reaction>
</comment>
<dbReference type="Gene3D" id="3.30.2350.10">
    <property type="entry name" value="Pseudouridine synthase"/>
    <property type="match status" value="1"/>
</dbReference>
<evidence type="ECO:0000256" key="2">
    <source>
        <dbReference type="ARBA" id="ARBA00010876"/>
    </source>
</evidence>
<comment type="similarity">
    <text evidence="2">Belongs to the pseudouridine synthase RluA family.</text>
</comment>
<dbReference type="OrthoDB" id="128480at2"/>
<dbReference type="InterPro" id="IPR020103">
    <property type="entry name" value="PsdUridine_synth_cat_dom_sf"/>
</dbReference>
<dbReference type="InterPro" id="IPR006145">
    <property type="entry name" value="PsdUridine_synth_RsuA/RluA"/>
</dbReference>
<dbReference type="GO" id="GO:0140098">
    <property type="term" value="F:catalytic activity, acting on RNA"/>
    <property type="evidence" value="ECO:0007669"/>
    <property type="project" value="UniProtKB-ARBA"/>
</dbReference>
<feature type="domain" description="Pseudouridine synthase RsuA/RluA-like" evidence="6">
    <location>
        <begin position="78"/>
        <end position="227"/>
    </location>
</feature>
<dbReference type="InterPro" id="IPR006224">
    <property type="entry name" value="PsdUridine_synth_RluA-like_CS"/>
</dbReference>
<dbReference type="Pfam" id="PF00849">
    <property type="entry name" value="PseudoU_synth_2"/>
    <property type="match status" value="1"/>
</dbReference>
<keyword evidence="3" id="KW-0413">Isomerase</keyword>
<gene>
    <name evidence="7" type="ORF">CQA54_01795</name>
</gene>
<evidence type="ECO:0000256" key="1">
    <source>
        <dbReference type="ARBA" id="ARBA00000073"/>
    </source>
</evidence>
<dbReference type="PROSITE" id="PS01129">
    <property type="entry name" value="PSI_RLU"/>
    <property type="match status" value="1"/>
</dbReference>
<organism evidence="7 8">
    <name type="scientific">Helicobacter equorum</name>
    <dbReference type="NCBI Taxonomy" id="361872"/>
    <lineage>
        <taxon>Bacteria</taxon>
        <taxon>Pseudomonadati</taxon>
        <taxon>Campylobacterota</taxon>
        <taxon>Epsilonproteobacteria</taxon>
        <taxon>Campylobacterales</taxon>
        <taxon>Helicobacteraceae</taxon>
        <taxon>Helicobacter</taxon>
    </lineage>
</organism>
<dbReference type="RefSeq" id="WP_115570502.1">
    <property type="nucleotide sequence ID" value="NZ_NXLT01000001.1"/>
</dbReference>
<reference evidence="7 8" key="1">
    <citation type="submission" date="2018-04" db="EMBL/GenBank/DDBJ databases">
        <title>Novel Campyloabacter and Helicobacter Species and Strains.</title>
        <authorList>
            <person name="Mannion A.J."/>
            <person name="Shen Z."/>
            <person name="Fox J.G."/>
        </authorList>
    </citation>
    <scope>NUCLEOTIDE SEQUENCE [LARGE SCALE GENOMIC DNA]</scope>
    <source>
        <strain evidence="7 8">MIT 12-6600</strain>
    </source>
</reference>
<dbReference type="CDD" id="cd02869">
    <property type="entry name" value="PseudoU_synth_RluA_like"/>
    <property type="match status" value="1"/>
</dbReference>
<accession>A0A3D8ITE8</accession>
<dbReference type="Proteomes" id="UP000256514">
    <property type="component" value="Unassembled WGS sequence"/>
</dbReference>
<evidence type="ECO:0000256" key="5">
    <source>
        <dbReference type="ARBA" id="ARBA00033164"/>
    </source>
</evidence>
<evidence type="ECO:0000256" key="4">
    <source>
        <dbReference type="ARBA" id="ARBA00031870"/>
    </source>
</evidence>
<protein>
    <recommendedName>
        <fullName evidence="4">RNA pseudouridylate synthase</fullName>
    </recommendedName>
    <alternativeName>
        <fullName evidence="5">RNA-uridine isomerase</fullName>
    </alternativeName>
</protein>